<proteinExistence type="inferred from homology"/>
<protein>
    <recommendedName>
        <fullName evidence="4">AP-2 complex subunit sigma</fullName>
    </recommendedName>
    <alternativeName>
        <fullName evidence="11">Sigma2-adaptin</fullName>
    </alternativeName>
</protein>
<feature type="compositionally biased region" description="Pro residues" evidence="12">
    <location>
        <begin position="136"/>
        <end position="146"/>
    </location>
</feature>
<evidence type="ECO:0000256" key="2">
    <source>
        <dbReference type="ARBA" id="ARBA00004277"/>
    </source>
</evidence>
<dbReference type="InterPro" id="IPR000717">
    <property type="entry name" value="PCI_dom"/>
</dbReference>
<dbReference type="GO" id="GO:0030122">
    <property type="term" value="C:AP-2 adaptor complex"/>
    <property type="evidence" value="ECO:0007669"/>
    <property type="project" value="InterPro"/>
</dbReference>
<evidence type="ECO:0000256" key="8">
    <source>
        <dbReference type="ARBA" id="ARBA00022927"/>
    </source>
</evidence>
<dbReference type="EMBL" id="JABANO010021087">
    <property type="protein sequence ID" value="KAF4727395.1"/>
    <property type="molecule type" value="Genomic_DNA"/>
</dbReference>
<keyword evidence="6" id="KW-1003">Cell membrane</keyword>
<feature type="region of interest" description="Disordered" evidence="12">
    <location>
        <begin position="806"/>
        <end position="883"/>
    </location>
</feature>
<evidence type="ECO:0000256" key="12">
    <source>
        <dbReference type="SAM" id="MobiDB-lite"/>
    </source>
</evidence>
<dbReference type="SMART" id="SM00088">
    <property type="entry name" value="PINT"/>
    <property type="match status" value="1"/>
</dbReference>
<evidence type="ECO:0000256" key="9">
    <source>
        <dbReference type="ARBA" id="ARBA00023136"/>
    </source>
</evidence>
<evidence type="ECO:0000256" key="11">
    <source>
        <dbReference type="ARBA" id="ARBA00032648"/>
    </source>
</evidence>
<dbReference type="GO" id="GO:0035615">
    <property type="term" value="F:clathrin adaptor activity"/>
    <property type="evidence" value="ECO:0007669"/>
    <property type="project" value="InterPro"/>
</dbReference>
<evidence type="ECO:0000256" key="6">
    <source>
        <dbReference type="ARBA" id="ARBA00022475"/>
    </source>
</evidence>
<keyword evidence="8" id="KW-0653">Protein transport</keyword>
<keyword evidence="5" id="KW-0813">Transport</keyword>
<feature type="non-terminal residue" evidence="14">
    <location>
        <position position="1"/>
    </location>
</feature>
<keyword evidence="9" id="KW-0472">Membrane</keyword>
<organism evidence="14 15">
    <name type="scientific">Perkinsus olseni</name>
    <name type="common">Perkinsus atlanticus</name>
    <dbReference type="NCBI Taxonomy" id="32597"/>
    <lineage>
        <taxon>Eukaryota</taxon>
        <taxon>Sar</taxon>
        <taxon>Alveolata</taxon>
        <taxon>Perkinsozoa</taxon>
        <taxon>Perkinsea</taxon>
        <taxon>Perkinsida</taxon>
        <taxon>Perkinsidae</taxon>
        <taxon>Perkinsus</taxon>
    </lineage>
</organism>
<evidence type="ECO:0000256" key="7">
    <source>
        <dbReference type="ARBA" id="ARBA00022583"/>
    </source>
</evidence>
<dbReference type="Pfam" id="PF01217">
    <property type="entry name" value="Clat_adaptor_s"/>
    <property type="match status" value="1"/>
</dbReference>
<evidence type="ECO:0000256" key="5">
    <source>
        <dbReference type="ARBA" id="ARBA00022448"/>
    </source>
</evidence>
<evidence type="ECO:0000313" key="14">
    <source>
        <dbReference type="EMBL" id="KAF4727395.1"/>
    </source>
</evidence>
<keyword evidence="10" id="KW-0168">Coated pit</keyword>
<dbReference type="Gene3D" id="3.30.450.60">
    <property type="match status" value="1"/>
</dbReference>
<dbReference type="InterPro" id="IPR027417">
    <property type="entry name" value="P-loop_NTPase"/>
</dbReference>
<dbReference type="Pfam" id="PF22061">
    <property type="entry name" value="CSN7_HB_subdom"/>
    <property type="match status" value="1"/>
</dbReference>
<evidence type="ECO:0000256" key="4">
    <source>
        <dbReference type="ARBA" id="ARBA00013914"/>
    </source>
</evidence>
<gene>
    <name evidence="14" type="primary">COPS7A_2</name>
    <name evidence="14" type="ORF">FOZ63_020598</name>
</gene>
<dbReference type="CDD" id="cd14833">
    <property type="entry name" value="AP2_sigma"/>
    <property type="match status" value="1"/>
</dbReference>
<dbReference type="PANTHER" id="PTHR11753">
    <property type="entry name" value="ADAPTOR COMPLEXES SMALL SUBUNIT FAMILY"/>
    <property type="match status" value="1"/>
</dbReference>
<sequence>MIRFVLVQNRQGKTRLSKWYVPYNAAEKNKVEGEIHRAVVSRDNRSTNFLEYRNYKIIYRRYAGLFFSFCVDVNDNEMCVLELIHLFVEVLDGYFGNVCELDLVFHFDKVYHILDELLLDGEIEDTSSTVVGSIAPPGPLTEPPSTMPGVSLSPPVTPTPAALQQFVILASSTTGQGTIRLIQEVLSHKSIYVFGELLDVPSVKELADSNDTTAKGWFTVLELFAYGGTIEDYKGKSTSLPYLSPAQYRKLQLLTLRSLAAKSTNGDLPYADVKQALHLQHDNEVEEAAVEAMDAAILDCTLDPLHSTVRVGWVAGRDIPLQPESMANLAETLQRFLHHSKSVSRQITNPDETDDEVISKLAKVSRIVNPLLLQVVVAALLQHLPDGNHADTEFLFYKFLSSHHSMLYYRCLLLLSMGYLLYLVDAVPRRRQVAIWTDVQNIIVSKGRLIPDFNGSAYSYLLHLWPSVESILMSIQLNTTKYGMETEFTSPSIYIQGQSVHDYTPLEPIQHEVVLNHTAEAIDMDISVLLIDPLNDGWLRKARSEYVIRIKKPPNLSRLLAINGLSLYDESGNLIPVLAEEICPASASPIPQYVAVVEHRVSAVYVYPECSTHGSGFIIDGVEAAVGSGYKIDMDEYGATERFFFVSCFHRSSQYTNGSRVEHSPIMLVIYRNLSSIDKRDISVALQDSEGGRCSTSLPPGAHFQGDIYCIATTDVIHFTFTYPSRGSTQVGQLVGMMDPLEVIPEVPTDAITLQYPTTAFKLVIPFGSPLHPEHTTLIIVVYRNGSSTGPPVTSSSALLLSTTTFTSDQRGTTQSPATTTSTTVEPSAASIHPINTTTTTPHASGPARTSAVGPSTTTTITSFPGEAPTATTRPPPQSSAGWWDTGETTLWPNYPTSGGPTLRLNCMDASGCRCALLDGYIYFCVVLDEVETVQLLATLQTSEEGEDGRGVGQVTLLDDAGKVVVTRLRPGEVSDEVSIPRVPYHRMILRLESSPHDHHHGIFDAFISTKLSSSSSRLVEDYPLMLVRAKDWSHGLHAYQRIISPPSRTIPPTQSPAVRVEASSGCSVKSDPTAEEDYDYLFKVVLIGDSGVGKSNILSRFTRG</sequence>
<dbReference type="InterPro" id="IPR016635">
    <property type="entry name" value="AP_complex_ssu"/>
</dbReference>
<dbReference type="InterPro" id="IPR027156">
    <property type="entry name" value="APS2"/>
</dbReference>
<dbReference type="Gene3D" id="3.40.50.300">
    <property type="entry name" value="P-loop containing nucleotide triphosphate hydrolases"/>
    <property type="match status" value="1"/>
</dbReference>
<evidence type="ECO:0000256" key="1">
    <source>
        <dbReference type="ARBA" id="ARBA00004236"/>
    </source>
</evidence>
<name>A0A7J6S497_PEROL</name>
<evidence type="ECO:0000256" key="10">
    <source>
        <dbReference type="ARBA" id="ARBA00023176"/>
    </source>
</evidence>
<keyword evidence="15" id="KW-1185">Reference proteome</keyword>
<dbReference type="AlphaFoldDB" id="A0A7J6S497"/>
<dbReference type="SUPFAM" id="SSF52540">
    <property type="entry name" value="P-loop containing nucleoside triphosphate hydrolases"/>
    <property type="match status" value="1"/>
</dbReference>
<dbReference type="SUPFAM" id="SSF64356">
    <property type="entry name" value="SNARE-like"/>
    <property type="match status" value="1"/>
</dbReference>
<feature type="compositionally biased region" description="Low complexity" evidence="12">
    <location>
        <begin position="806"/>
        <end position="841"/>
    </location>
</feature>
<comment type="similarity">
    <text evidence="3">Belongs to the adaptor complexes small subunit family.</text>
</comment>
<dbReference type="FunFam" id="3.30.450.60:FF:000010">
    <property type="entry name" value="AP complex subunit sigma"/>
    <property type="match status" value="1"/>
</dbReference>
<evidence type="ECO:0000313" key="15">
    <source>
        <dbReference type="Proteomes" id="UP000553632"/>
    </source>
</evidence>
<dbReference type="GO" id="GO:0015031">
    <property type="term" value="P:protein transport"/>
    <property type="evidence" value="ECO:0007669"/>
    <property type="project" value="UniProtKB-KW"/>
</dbReference>
<dbReference type="Proteomes" id="UP000553632">
    <property type="component" value="Unassembled WGS sequence"/>
</dbReference>
<reference evidence="14 15" key="1">
    <citation type="submission" date="2020-04" db="EMBL/GenBank/DDBJ databases">
        <title>Perkinsus olseni comparative genomics.</title>
        <authorList>
            <person name="Bogema D.R."/>
        </authorList>
    </citation>
    <scope>NUCLEOTIDE SEQUENCE [LARGE SCALE GENOMIC DNA]</scope>
    <source>
        <strain evidence="14 15">ATCC PRA-207</strain>
    </source>
</reference>
<evidence type="ECO:0000259" key="13">
    <source>
        <dbReference type="SMART" id="SM00088"/>
    </source>
</evidence>
<comment type="subcellular location">
    <subcellularLocation>
        <location evidence="1">Cell membrane</location>
    </subcellularLocation>
    <subcellularLocation>
        <location evidence="2">Membrane</location>
        <location evidence="2">Coated pit</location>
        <topology evidence="2">Peripheral membrane protein</topology>
        <orientation evidence="2">Cytoplasmic side</orientation>
    </subcellularLocation>
</comment>
<comment type="caution">
    <text evidence="14">The sequence shown here is derived from an EMBL/GenBank/DDBJ whole genome shotgun (WGS) entry which is preliminary data.</text>
</comment>
<dbReference type="InterPro" id="IPR011012">
    <property type="entry name" value="Longin-like_dom_sf"/>
</dbReference>
<feature type="domain" description="PCI" evidence="13">
    <location>
        <begin position="242"/>
        <end position="336"/>
    </location>
</feature>
<evidence type="ECO:0000256" key="3">
    <source>
        <dbReference type="ARBA" id="ARBA00006972"/>
    </source>
</evidence>
<feature type="region of interest" description="Disordered" evidence="12">
    <location>
        <begin position="133"/>
        <end position="152"/>
    </location>
</feature>
<accession>A0A7J6S497</accession>
<dbReference type="GO" id="GO:0072583">
    <property type="term" value="P:clathrin-dependent endocytosis"/>
    <property type="evidence" value="ECO:0007669"/>
    <property type="project" value="InterPro"/>
</dbReference>
<keyword evidence="7" id="KW-0254">Endocytosis</keyword>
<feature type="compositionally biased region" description="Polar residues" evidence="12">
    <location>
        <begin position="853"/>
        <end position="863"/>
    </location>
</feature>
<dbReference type="InterPro" id="IPR022775">
    <property type="entry name" value="AP_mu_sigma_su"/>
</dbReference>